<feature type="region of interest" description="Disordered" evidence="2">
    <location>
        <begin position="1"/>
        <end position="26"/>
    </location>
</feature>
<evidence type="ECO:0000256" key="2">
    <source>
        <dbReference type="SAM" id="MobiDB-lite"/>
    </source>
</evidence>
<feature type="compositionally biased region" description="Acidic residues" evidence="2">
    <location>
        <begin position="122"/>
        <end position="131"/>
    </location>
</feature>
<gene>
    <name evidence="3" type="ORF">CALCODRAFT_486149</name>
</gene>
<keyword evidence="4" id="KW-1185">Reference proteome</keyword>
<keyword evidence="1" id="KW-0175">Coiled coil</keyword>
<dbReference type="AlphaFoldDB" id="A0A165DWQ1"/>
<dbReference type="EMBL" id="KV424031">
    <property type="protein sequence ID" value="KZT53697.1"/>
    <property type="molecule type" value="Genomic_DNA"/>
</dbReference>
<feature type="region of interest" description="Disordered" evidence="2">
    <location>
        <begin position="122"/>
        <end position="142"/>
    </location>
</feature>
<organism evidence="3 4">
    <name type="scientific">Calocera cornea HHB12733</name>
    <dbReference type="NCBI Taxonomy" id="1353952"/>
    <lineage>
        <taxon>Eukaryota</taxon>
        <taxon>Fungi</taxon>
        <taxon>Dikarya</taxon>
        <taxon>Basidiomycota</taxon>
        <taxon>Agaricomycotina</taxon>
        <taxon>Dacrymycetes</taxon>
        <taxon>Dacrymycetales</taxon>
        <taxon>Dacrymycetaceae</taxon>
        <taxon>Calocera</taxon>
    </lineage>
</organism>
<feature type="coiled-coil region" evidence="1">
    <location>
        <begin position="160"/>
        <end position="201"/>
    </location>
</feature>
<evidence type="ECO:0000256" key="1">
    <source>
        <dbReference type="SAM" id="Coils"/>
    </source>
</evidence>
<evidence type="ECO:0000313" key="4">
    <source>
        <dbReference type="Proteomes" id="UP000076842"/>
    </source>
</evidence>
<feature type="region of interest" description="Disordered" evidence="2">
    <location>
        <begin position="218"/>
        <end position="251"/>
    </location>
</feature>
<name>A0A165DWQ1_9BASI</name>
<sequence length="251" mass="28034">MSQPPLSQEEDDNNNHPHPTRPVRTQAYWTRLAARVPNREAPGNWGYFYDYGRVQSSTRTNPPNPPSTNTAQRASTQPPMPPNAPTRGRSARGRVPLTIARGTGRGQATLNPVWETRLMEDADEEDGELEVDNAQSPSPSMPDETVAITNVLMTMQQDQLEDDAQTIRTLRADVRRLTDEVARLQHAYAQSQEELAQMRERDRVNQLDQQELALLRQLNGLRATGQPTGVKRARTNSRGSSSNYPPGAGSW</sequence>
<dbReference type="InParanoid" id="A0A165DWQ1"/>
<accession>A0A165DWQ1</accession>
<evidence type="ECO:0000313" key="3">
    <source>
        <dbReference type="EMBL" id="KZT53697.1"/>
    </source>
</evidence>
<reference evidence="3 4" key="1">
    <citation type="journal article" date="2016" name="Mol. Biol. Evol.">
        <title>Comparative Genomics of Early-Diverging Mushroom-Forming Fungi Provides Insights into the Origins of Lignocellulose Decay Capabilities.</title>
        <authorList>
            <person name="Nagy L.G."/>
            <person name="Riley R."/>
            <person name="Tritt A."/>
            <person name="Adam C."/>
            <person name="Daum C."/>
            <person name="Floudas D."/>
            <person name="Sun H."/>
            <person name="Yadav J.S."/>
            <person name="Pangilinan J."/>
            <person name="Larsson K.H."/>
            <person name="Matsuura K."/>
            <person name="Barry K."/>
            <person name="Labutti K."/>
            <person name="Kuo R."/>
            <person name="Ohm R.A."/>
            <person name="Bhattacharya S.S."/>
            <person name="Shirouzu T."/>
            <person name="Yoshinaga Y."/>
            <person name="Martin F.M."/>
            <person name="Grigoriev I.V."/>
            <person name="Hibbett D.S."/>
        </authorList>
    </citation>
    <scope>NUCLEOTIDE SEQUENCE [LARGE SCALE GENOMIC DNA]</scope>
    <source>
        <strain evidence="3 4">HHB12733</strain>
    </source>
</reference>
<protein>
    <submittedName>
        <fullName evidence="3">Uncharacterized protein</fullName>
    </submittedName>
</protein>
<proteinExistence type="predicted"/>
<dbReference type="Proteomes" id="UP000076842">
    <property type="component" value="Unassembled WGS sequence"/>
</dbReference>
<feature type="region of interest" description="Disordered" evidence="2">
    <location>
        <begin position="54"/>
        <end position="93"/>
    </location>
</feature>